<accession>A0A0G1DJI4</accession>
<dbReference type="EMBL" id="LCEJ01000008">
    <property type="protein sequence ID" value="KKS70981.1"/>
    <property type="molecule type" value="Genomic_DNA"/>
</dbReference>
<reference evidence="2 3" key="1">
    <citation type="journal article" date="2015" name="Nature">
        <title>rRNA introns, odd ribosomes, and small enigmatic genomes across a large radiation of phyla.</title>
        <authorList>
            <person name="Brown C.T."/>
            <person name="Hug L.A."/>
            <person name="Thomas B.C."/>
            <person name="Sharon I."/>
            <person name="Castelle C.J."/>
            <person name="Singh A."/>
            <person name="Wilkins M.J."/>
            <person name="Williams K.H."/>
            <person name="Banfield J.F."/>
        </authorList>
    </citation>
    <scope>NUCLEOTIDE SEQUENCE [LARGE SCALE GENOMIC DNA]</scope>
</reference>
<gene>
    <name evidence="2" type="ORF">UV41_C0008G0013</name>
</gene>
<protein>
    <recommendedName>
        <fullName evidence="4">Glycosyltransferase RgtA/B/C/D-like domain-containing protein</fullName>
    </recommendedName>
</protein>
<keyword evidence="1" id="KW-0472">Membrane</keyword>
<evidence type="ECO:0000256" key="1">
    <source>
        <dbReference type="SAM" id="Phobius"/>
    </source>
</evidence>
<feature type="transmembrane region" description="Helical" evidence="1">
    <location>
        <begin position="144"/>
        <end position="161"/>
    </location>
</feature>
<name>A0A0G1DJI4_9BACT</name>
<feature type="transmembrane region" description="Helical" evidence="1">
    <location>
        <begin position="51"/>
        <end position="71"/>
    </location>
</feature>
<dbReference type="AlphaFoldDB" id="A0A0G1DJI4"/>
<feature type="transmembrane region" description="Helical" evidence="1">
    <location>
        <begin position="191"/>
        <end position="208"/>
    </location>
</feature>
<evidence type="ECO:0000313" key="3">
    <source>
        <dbReference type="Proteomes" id="UP000034785"/>
    </source>
</evidence>
<organism evidence="2 3">
    <name type="scientific">Candidatus Daviesbacteria bacterium GW2011_GWA2_42_7</name>
    <dbReference type="NCBI Taxonomy" id="1618425"/>
    <lineage>
        <taxon>Bacteria</taxon>
        <taxon>Candidatus Daviesiibacteriota</taxon>
    </lineage>
</organism>
<feature type="transmembrane region" description="Helical" evidence="1">
    <location>
        <begin position="26"/>
        <end position="44"/>
    </location>
</feature>
<keyword evidence="1" id="KW-1133">Transmembrane helix</keyword>
<comment type="caution">
    <text evidence="2">The sequence shown here is derived from an EMBL/GenBank/DDBJ whole genome shotgun (WGS) entry which is preliminary data.</text>
</comment>
<proteinExistence type="predicted"/>
<evidence type="ECO:0000313" key="2">
    <source>
        <dbReference type="EMBL" id="KKS70981.1"/>
    </source>
</evidence>
<feature type="transmembrane region" description="Helical" evidence="1">
    <location>
        <begin position="168"/>
        <end position="185"/>
    </location>
</feature>
<sequence>MKRKFLIILGVSLGNFWVYQLFANNILMGLLLTSESILLFLTALPERSKKIQVAVFIILTGLSLYLLAISFNKEIFYISDYEKIVQKNRGEYFGAELGKIYGNKAGIFYFDKFRPVVSKISGNFASNLDFEKYFLSKNPEEGRYPVFLLPLFILGLVRLIIVYQKTSVIYFLLALIVSSLVSISGKMGPMLLFPFFNLCIALGALNIWRKWQKDI</sequence>
<evidence type="ECO:0008006" key="4">
    <source>
        <dbReference type="Google" id="ProtNLM"/>
    </source>
</evidence>
<dbReference type="Proteomes" id="UP000034785">
    <property type="component" value="Unassembled WGS sequence"/>
</dbReference>
<keyword evidence="1" id="KW-0812">Transmembrane</keyword>